<dbReference type="KEGG" id="opf:CBP31_06410"/>
<dbReference type="OrthoDB" id="9801055at2"/>
<name>A0A1Y0D503_9GAMM</name>
<dbReference type="PANTHER" id="PTHR21198:SF2">
    <property type="entry name" value="GLUTAMATE RACEMASE"/>
    <property type="match status" value="1"/>
</dbReference>
<evidence type="ECO:0000256" key="3">
    <source>
        <dbReference type="ARBA" id="ARBA00022960"/>
    </source>
</evidence>
<dbReference type="PANTHER" id="PTHR21198">
    <property type="entry name" value="GLUTAMATE RACEMASE"/>
    <property type="match status" value="1"/>
</dbReference>
<sequence length="276" mass="30048">MANILIFDSGMGGLSVYRELSQTLKGHQYFYLFDNAYFPYGELSESQLVERVIKLFSAFVAQHPIDIVVIACNTASTHVLPALRQCLSIPVVGVVPAIKPAAEYSRQRQLAHPNQPAHIGLLATPGTVSRRYTAELVQSFAADLTVSMLGTTELVKMAEDKLAGLPVDLKRLQQILAPWLGEQAPDTLVLGCTHFPLLAFEISQCLPQTKLIDSGAAIARRVGSLLLQPAGANSNKPVQTEDKAGLLFCTEHTKKALQQARAFSKEGFGELNCFMP</sequence>
<dbReference type="GO" id="GO:0008360">
    <property type="term" value="P:regulation of cell shape"/>
    <property type="evidence" value="ECO:0007669"/>
    <property type="project" value="UniProtKB-KW"/>
</dbReference>
<dbReference type="EMBL" id="CP021377">
    <property type="protein sequence ID" value="ART82297.1"/>
    <property type="molecule type" value="Genomic_DNA"/>
</dbReference>
<protein>
    <recommendedName>
        <fullName evidence="2 7">Glutamate racemase</fullName>
        <ecNumber evidence="2 7">5.1.1.3</ecNumber>
    </recommendedName>
</protein>
<comment type="function">
    <text evidence="7">Provides the (R)-glutamate required for cell wall biosynthesis.</text>
</comment>
<keyword evidence="4 7" id="KW-0573">Peptidoglycan synthesis</keyword>
<dbReference type="Gene3D" id="3.40.50.1860">
    <property type="match status" value="2"/>
</dbReference>
<dbReference type="HAMAP" id="MF_00258">
    <property type="entry name" value="Glu_racemase"/>
    <property type="match status" value="1"/>
</dbReference>
<dbReference type="UniPathway" id="UPA00219"/>
<gene>
    <name evidence="7" type="primary">murI</name>
    <name evidence="8" type="ORF">CBP31_06410</name>
</gene>
<dbReference type="SUPFAM" id="SSF53681">
    <property type="entry name" value="Aspartate/glutamate racemase"/>
    <property type="match status" value="2"/>
</dbReference>
<dbReference type="Pfam" id="PF01177">
    <property type="entry name" value="Asp_Glu_race"/>
    <property type="match status" value="1"/>
</dbReference>
<evidence type="ECO:0000256" key="5">
    <source>
        <dbReference type="ARBA" id="ARBA00023235"/>
    </source>
</evidence>
<feature type="binding site" evidence="7">
    <location>
        <begin position="8"/>
        <end position="9"/>
    </location>
    <ligand>
        <name>substrate</name>
    </ligand>
</feature>
<feature type="active site" description="Proton donor/acceptor" evidence="7">
    <location>
        <position position="72"/>
    </location>
</feature>
<dbReference type="GO" id="GO:0071555">
    <property type="term" value="P:cell wall organization"/>
    <property type="evidence" value="ECO:0007669"/>
    <property type="project" value="UniProtKB-KW"/>
</dbReference>
<comment type="catalytic activity">
    <reaction evidence="1 7">
        <text>L-glutamate = D-glutamate</text>
        <dbReference type="Rhea" id="RHEA:12813"/>
        <dbReference type="ChEBI" id="CHEBI:29985"/>
        <dbReference type="ChEBI" id="CHEBI:29986"/>
        <dbReference type="EC" id="5.1.1.3"/>
    </reaction>
</comment>
<evidence type="ECO:0000313" key="8">
    <source>
        <dbReference type="EMBL" id="ART82297.1"/>
    </source>
</evidence>
<comment type="pathway">
    <text evidence="7">Cell wall biogenesis; peptidoglycan biosynthesis.</text>
</comment>
<dbReference type="Proteomes" id="UP000243937">
    <property type="component" value="Chromosome"/>
</dbReference>
<evidence type="ECO:0000256" key="6">
    <source>
        <dbReference type="ARBA" id="ARBA00023316"/>
    </source>
</evidence>
<dbReference type="RefSeq" id="WP_087035580.1">
    <property type="nucleotide sequence ID" value="NZ_CP021377.1"/>
</dbReference>
<keyword evidence="5 7" id="KW-0413">Isomerase</keyword>
<feature type="binding site" evidence="7">
    <location>
        <begin position="73"/>
        <end position="74"/>
    </location>
    <ligand>
        <name>substrate</name>
    </ligand>
</feature>
<dbReference type="EC" id="5.1.1.3" evidence="2 7"/>
<evidence type="ECO:0000256" key="4">
    <source>
        <dbReference type="ARBA" id="ARBA00022984"/>
    </source>
</evidence>
<dbReference type="PROSITE" id="PS00923">
    <property type="entry name" value="ASP_GLU_RACEMASE_1"/>
    <property type="match status" value="1"/>
</dbReference>
<evidence type="ECO:0000256" key="2">
    <source>
        <dbReference type="ARBA" id="ARBA00013090"/>
    </source>
</evidence>
<evidence type="ECO:0000256" key="7">
    <source>
        <dbReference type="HAMAP-Rule" id="MF_00258"/>
    </source>
</evidence>
<keyword evidence="9" id="KW-1185">Reference proteome</keyword>
<dbReference type="InterPro" id="IPR001920">
    <property type="entry name" value="Asp/Glu_race"/>
</dbReference>
<dbReference type="NCBIfam" id="TIGR00067">
    <property type="entry name" value="glut_race"/>
    <property type="match status" value="1"/>
</dbReference>
<dbReference type="InterPro" id="IPR004391">
    <property type="entry name" value="Glu_race"/>
</dbReference>
<organism evidence="8 9">
    <name type="scientific">Oceanisphaera profunda</name>
    <dbReference type="NCBI Taxonomy" id="1416627"/>
    <lineage>
        <taxon>Bacteria</taxon>
        <taxon>Pseudomonadati</taxon>
        <taxon>Pseudomonadota</taxon>
        <taxon>Gammaproteobacteria</taxon>
        <taxon>Aeromonadales</taxon>
        <taxon>Aeromonadaceae</taxon>
        <taxon>Oceanisphaera</taxon>
    </lineage>
</organism>
<feature type="binding site" evidence="7">
    <location>
        <begin position="40"/>
        <end position="41"/>
    </location>
    <ligand>
        <name>substrate</name>
    </ligand>
</feature>
<dbReference type="PROSITE" id="PS00924">
    <property type="entry name" value="ASP_GLU_RACEMASE_2"/>
    <property type="match status" value="1"/>
</dbReference>
<feature type="active site" description="Proton donor/acceptor" evidence="7">
    <location>
        <position position="192"/>
    </location>
</feature>
<dbReference type="GO" id="GO:0009252">
    <property type="term" value="P:peptidoglycan biosynthetic process"/>
    <property type="evidence" value="ECO:0007669"/>
    <property type="project" value="UniProtKB-UniRule"/>
</dbReference>
<keyword evidence="6 7" id="KW-0961">Cell wall biogenesis/degradation</keyword>
<comment type="similarity">
    <text evidence="7">Belongs to the aspartate/glutamate racemases family.</text>
</comment>
<dbReference type="InterPro" id="IPR033134">
    <property type="entry name" value="Asp/Glu_racemase_AS_2"/>
</dbReference>
<keyword evidence="3 7" id="KW-0133">Cell shape</keyword>
<reference evidence="8 9" key="1">
    <citation type="journal article" date="2014" name="Int. J. Syst. Evol. Microbiol.">
        <title>Oceanisphaera profunda sp. nov., a marine bacterium isolated from deep-sea sediment, and emended description of the genus Oceanisphaera.</title>
        <authorList>
            <person name="Xu Z."/>
            <person name="Zhang X.Y."/>
            <person name="Su H.N."/>
            <person name="Yu Z.C."/>
            <person name="Liu C."/>
            <person name="Li H."/>
            <person name="Chen X.L."/>
            <person name="Song X.Y."/>
            <person name="Xie B.B."/>
            <person name="Qin Q.L."/>
            <person name="Zhou B.C."/>
            <person name="Shi M."/>
            <person name="Huang Y."/>
            <person name="Zhang Y.Z."/>
        </authorList>
    </citation>
    <scope>NUCLEOTIDE SEQUENCE [LARGE SCALE GENOMIC DNA]</scope>
    <source>
        <strain evidence="8 9">SM1222</strain>
    </source>
</reference>
<evidence type="ECO:0000313" key="9">
    <source>
        <dbReference type="Proteomes" id="UP000243937"/>
    </source>
</evidence>
<dbReference type="AlphaFoldDB" id="A0A1Y0D503"/>
<evidence type="ECO:0000256" key="1">
    <source>
        <dbReference type="ARBA" id="ARBA00001602"/>
    </source>
</evidence>
<dbReference type="InterPro" id="IPR018187">
    <property type="entry name" value="Asp/Glu_racemase_AS_1"/>
</dbReference>
<dbReference type="GO" id="GO:0008881">
    <property type="term" value="F:glutamate racemase activity"/>
    <property type="evidence" value="ECO:0007669"/>
    <property type="project" value="UniProtKB-UniRule"/>
</dbReference>
<feature type="binding site" evidence="7">
    <location>
        <begin position="193"/>
        <end position="194"/>
    </location>
    <ligand>
        <name>substrate</name>
    </ligand>
</feature>
<accession>A0A1Y0D503</accession>
<dbReference type="InterPro" id="IPR015942">
    <property type="entry name" value="Asp/Glu/hydantoin_racemase"/>
</dbReference>
<proteinExistence type="inferred from homology"/>